<dbReference type="SUPFAM" id="SSF53633">
    <property type="entry name" value="Carbamate kinase-like"/>
    <property type="match status" value="1"/>
</dbReference>
<dbReference type="GO" id="GO:0005524">
    <property type="term" value="F:ATP binding"/>
    <property type="evidence" value="ECO:0007669"/>
    <property type="project" value="UniProtKB-KW"/>
</dbReference>
<dbReference type="Gene3D" id="3.40.1160.10">
    <property type="entry name" value="Acetylglutamate kinase-like"/>
    <property type="match status" value="1"/>
</dbReference>
<dbReference type="InterPro" id="IPR036393">
    <property type="entry name" value="AceGlu_kinase-like_sf"/>
</dbReference>
<evidence type="ECO:0000256" key="11">
    <source>
        <dbReference type="ARBA" id="ARBA00030639"/>
    </source>
</evidence>
<keyword evidence="15" id="KW-1185">Reference proteome</keyword>
<keyword evidence="8 14" id="KW-0418">Kinase</keyword>
<keyword evidence="4" id="KW-0055">Arginine biosynthesis</keyword>
<gene>
    <name evidence="14" type="primary">argB_2</name>
    <name evidence="14" type="ORF">DSCW_62430</name>
</gene>
<organism evidence="14 15">
    <name type="scientific">Desulfosarcina widdelii</name>
    <dbReference type="NCBI Taxonomy" id="947919"/>
    <lineage>
        <taxon>Bacteria</taxon>
        <taxon>Pseudomonadati</taxon>
        <taxon>Thermodesulfobacteriota</taxon>
        <taxon>Desulfobacteria</taxon>
        <taxon>Desulfobacterales</taxon>
        <taxon>Desulfosarcinaceae</taxon>
        <taxon>Desulfosarcina</taxon>
    </lineage>
</organism>
<name>A0A5K7ZAF6_9BACT</name>
<evidence type="ECO:0000313" key="15">
    <source>
        <dbReference type="Proteomes" id="UP000427769"/>
    </source>
</evidence>
<dbReference type="RefSeq" id="WP_155307420.1">
    <property type="nucleotide sequence ID" value="NZ_AP021875.1"/>
</dbReference>
<comment type="catalytic activity">
    <reaction evidence="12">
        <text>N-acetyl-L-glutamate + ATP = N-acetyl-L-glutamyl 5-phosphate + ADP</text>
        <dbReference type="Rhea" id="RHEA:14629"/>
        <dbReference type="ChEBI" id="CHEBI:30616"/>
        <dbReference type="ChEBI" id="CHEBI:44337"/>
        <dbReference type="ChEBI" id="CHEBI:57936"/>
        <dbReference type="ChEBI" id="CHEBI:456216"/>
        <dbReference type="EC" id="2.7.2.8"/>
    </reaction>
</comment>
<comment type="pathway">
    <text evidence="1">Amino-acid biosynthesis; L-arginine biosynthesis; N(2)-acetyl-L-ornithine from L-glutamate: step 2/4.</text>
</comment>
<evidence type="ECO:0000256" key="10">
    <source>
        <dbReference type="ARBA" id="ARBA00030178"/>
    </source>
</evidence>
<dbReference type="GO" id="GO:0003991">
    <property type="term" value="F:acetylglutamate kinase activity"/>
    <property type="evidence" value="ECO:0007669"/>
    <property type="project" value="UniProtKB-EC"/>
</dbReference>
<sequence>MKQRFLIKIGGLAFEKQEGMLALGAAMAASEDAEFIVLHGGGAEISQALSAAGRPNRFIDGVRVTPREDVEIVEQVLSRKVNQRIANAFEKSDVACQRMSGKTGNLFTVEPLSRNGQDLGYVGRISGVNEKVVEDALAKGRLPVISPVSGDSNAVTYNVNADSAASALAAAANCTDLVFFTDVPGVLVDGKRCVTLSRDEAKALIEAGTIKGGMVAKMEAAFKALDQGVARVHIMQWQGPRDFARLNCQQCDSGTTVCL</sequence>
<reference evidence="14 15" key="1">
    <citation type="submission" date="2019-11" db="EMBL/GenBank/DDBJ databases">
        <title>Comparative genomics of hydrocarbon-degrading Desulfosarcina strains.</title>
        <authorList>
            <person name="Watanabe M."/>
            <person name="Kojima H."/>
            <person name="Fukui M."/>
        </authorList>
    </citation>
    <scope>NUCLEOTIDE SEQUENCE [LARGE SCALE GENOMIC DNA]</scope>
    <source>
        <strain evidence="14 15">PP31</strain>
    </source>
</reference>
<evidence type="ECO:0000259" key="13">
    <source>
        <dbReference type="Pfam" id="PF00696"/>
    </source>
</evidence>
<proteinExistence type="predicted"/>
<evidence type="ECO:0000256" key="2">
    <source>
        <dbReference type="ARBA" id="ARBA00013065"/>
    </source>
</evidence>
<evidence type="ECO:0000256" key="4">
    <source>
        <dbReference type="ARBA" id="ARBA00022571"/>
    </source>
</evidence>
<dbReference type="EC" id="2.7.2.8" evidence="2"/>
<dbReference type="Pfam" id="PF00696">
    <property type="entry name" value="AA_kinase"/>
    <property type="match status" value="1"/>
</dbReference>
<dbReference type="NCBIfam" id="TIGR00761">
    <property type="entry name" value="argB"/>
    <property type="match status" value="1"/>
</dbReference>
<keyword evidence="7" id="KW-0547">Nucleotide-binding</keyword>
<evidence type="ECO:0000256" key="12">
    <source>
        <dbReference type="ARBA" id="ARBA00048141"/>
    </source>
</evidence>
<dbReference type="Proteomes" id="UP000427769">
    <property type="component" value="Chromosome"/>
</dbReference>
<evidence type="ECO:0000256" key="1">
    <source>
        <dbReference type="ARBA" id="ARBA00004828"/>
    </source>
</evidence>
<evidence type="ECO:0000313" key="14">
    <source>
        <dbReference type="EMBL" id="BBO78826.1"/>
    </source>
</evidence>
<dbReference type="InterPro" id="IPR004662">
    <property type="entry name" value="AcgluKinase_fam"/>
</dbReference>
<evidence type="ECO:0000256" key="8">
    <source>
        <dbReference type="ARBA" id="ARBA00022777"/>
    </source>
</evidence>
<keyword evidence="9" id="KW-0067">ATP-binding</keyword>
<evidence type="ECO:0000256" key="5">
    <source>
        <dbReference type="ARBA" id="ARBA00022605"/>
    </source>
</evidence>
<dbReference type="AlphaFoldDB" id="A0A5K7ZAF6"/>
<dbReference type="GO" id="GO:0005737">
    <property type="term" value="C:cytoplasm"/>
    <property type="evidence" value="ECO:0007669"/>
    <property type="project" value="InterPro"/>
</dbReference>
<dbReference type="PANTHER" id="PTHR23342:SF0">
    <property type="entry name" value="N-ACETYLGLUTAMATE SYNTHASE, MITOCHONDRIAL"/>
    <property type="match status" value="1"/>
</dbReference>
<keyword evidence="6" id="KW-0808">Transferase</keyword>
<dbReference type="GO" id="GO:0006526">
    <property type="term" value="P:L-arginine biosynthetic process"/>
    <property type="evidence" value="ECO:0007669"/>
    <property type="project" value="UniProtKB-KW"/>
</dbReference>
<evidence type="ECO:0000256" key="6">
    <source>
        <dbReference type="ARBA" id="ARBA00022679"/>
    </source>
</evidence>
<accession>A0A5K7ZAF6</accession>
<evidence type="ECO:0000256" key="3">
    <source>
        <dbReference type="ARBA" id="ARBA00021197"/>
    </source>
</evidence>
<dbReference type="PIRSF" id="PIRSF000728">
    <property type="entry name" value="NAGK"/>
    <property type="match status" value="1"/>
</dbReference>
<dbReference type="CDD" id="cd04238">
    <property type="entry name" value="AAK_NAGK-like"/>
    <property type="match status" value="1"/>
</dbReference>
<keyword evidence="5" id="KW-0028">Amino-acid biosynthesis</keyword>
<evidence type="ECO:0000256" key="9">
    <source>
        <dbReference type="ARBA" id="ARBA00022840"/>
    </source>
</evidence>
<evidence type="ECO:0000256" key="7">
    <source>
        <dbReference type="ARBA" id="ARBA00022741"/>
    </source>
</evidence>
<dbReference type="OrthoDB" id="5915023at2"/>
<feature type="domain" description="Aspartate/glutamate/uridylate kinase" evidence="13">
    <location>
        <begin position="4"/>
        <end position="235"/>
    </location>
</feature>
<dbReference type="EMBL" id="AP021875">
    <property type="protein sequence ID" value="BBO78826.1"/>
    <property type="molecule type" value="Genomic_DNA"/>
</dbReference>
<dbReference type="PANTHER" id="PTHR23342">
    <property type="entry name" value="N-ACETYLGLUTAMATE SYNTHASE"/>
    <property type="match status" value="1"/>
</dbReference>
<protein>
    <recommendedName>
        <fullName evidence="3">Acetylglutamate kinase</fullName>
        <ecNumber evidence="2">2.7.2.8</ecNumber>
    </recommendedName>
    <alternativeName>
        <fullName evidence="10">N-acetyl-L-glutamate 5-phosphotransferase</fullName>
    </alternativeName>
    <alternativeName>
        <fullName evidence="11">NAG kinase</fullName>
    </alternativeName>
</protein>
<dbReference type="KEGG" id="dwd:DSCW_62430"/>
<dbReference type="InterPro" id="IPR001048">
    <property type="entry name" value="Asp/Glu/Uridylate_kinase"/>
</dbReference>